<evidence type="ECO:0000313" key="1">
    <source>
        <dbReference type="EMBL" id="STO23148.1"/>
    </source>
</evidence>
<proteinExistence type="predicted"/>
<organism evidence="1 2">
    <name type="scientific">Fluoribacter dumoffii</name>
    <dbReference type="NCBI Taxonomy" id="463"/>
    <lineage>
        <taxon>Bacteria</taxon>
        <taxon>Pseudomonadati</taxon>
        <taxon>Pseudomonadota</taxon>
        <taxon>Gammaproteobacteria</taxon>
        <taxon>Legionellales</taxon>
        <taxon>Legionellaceae</taxon>
        <taxon>Fluoribacter</taxon>
    </lineage>
</organism>
<name>A0A377GFK5_9GAMM</name>
<dbReference type="GeneID" id="93294112"/>
<dbReference type="AlphaFoldDB" id="A0A377GFK5"/>
<sequence>MFKQKNNPVKHVDELTPLCLKRQLSVTYIAPDGRLTADDPASYKGQKCIDYQNALITQQPRTGYAEGILERRAAGFFSPKKREAPIESTSAPSPQ</sequence>
<dbReference type="RefSeq" id="WP_019350351.1">
    <property type="nucleotide sequence ID" value="NZ_UGGT01000001.1"/>
</dbReference>
<dbReference type="OrthoDB" id="5652334at2"/>
<dbReference type="EMBL" id="UGGT01000001">
    <property type="protein sequence ID" value="STO23148.1"/>
    <property type="molecule type" value="Genomic_DNA"/>
</dbReference>
<accession>A0A377GFK5</accession>
<gene>
    <name evidence="1" type="ORF">NCTC11370_03254</name>
</gene>
<protein>
    <submittedName>
        <fullName evidence="1">Uncharacterized protein</fullName>
    </submittedName>
</protein>
<dbReference type="Proteomes" id="UP000254554">
    <property type="component" value="Unassembled WGS sequence"/>
</dbReference>
<reference evidence="1 2" key="1">
    <citation type="submission" date="2018-06" db="EMBL/GenBank/DDBJ databases">
        <authorList>
            <consortium name="Pathogen Informatics"/>
            <person name="Doyle S."/>
        </authorList>
    </citation>
    <scope>NUCLEOTIDE SEQUENCE [LARGE SCALE GENOMIC DNA]</scope>
    <source>
        <strain evidence="1 2">NCTC11370</strain>
    </source>
</reference>
<keyword evidence="2" id="KW-1185">Reference proteome</keyword>
<evidence type="ECO:0000313" key="2">
    <source>
        <dbReference type="Proteomes" id="UP000254554"/>
    </source>
</evidence>